<protein>
    <recommendedName>
        <fullName evidence="2">AAA+ ATPase domain-containing protein</fullName>
    </recommendedName>
</protein>
<sequence length="1168" mass="131224">MDVQTPDMNQAEHDQDAAGVSQSMDSATAETSDAAASTTSMSTPGSVPTILTVPESTLGGEGLYAQAETSGSKLEPEVKSISVNTTGSVESEDAISDDGDSKANDSDSSGWGFTEDDGDLDAAKQYRKHRMGQSLLWNFDIDLRLKHLESDLADLQGKPDLKPVSETSQEPEHEPSIKTMSWDEFRPPEAPKRKDDEPGKQHKYRHDPRQGHVIEVLREEPDQSMLRGSTRVGLTGPTMQSSAAAVKSDTVPRGSDTSSHPKSSSCAPARIRIRSRPVLEHLADVGGFVLGENTFKLVIRRPFKTLCIFEEKIRQRLDELEQKYAAVLDSAHDEPNAAPPDEKQRDVPELLVPPTKVKGASKKLKRGHTKDKSKAKPQDPTPGKWSPVALQHFRLLVRFMDEHLKDLFMLRKRIKEHAVDAIAFDDLWHLFHYTQEVFNPSRQEIKSGVYRVLYFTGGRTLLTMRLGPPSHSFIKDLESGGWHGAFGVQCWRLEYDGDAFVPTSKTFGIRRYGGLREITSLPIFPLSYHKNSAEVRREMIERGDRYIKYAVGNKHTHLKYLGPDFSDDRQHQQIDSEVIVDFKEAYAGHPWSPEMIDIDEDIITPDWRETIEDVVKNPHCKVTGCCTMDLIHSDSQTDDEVWSEVFRGTHRDALDSRNAIESEDDKMLLPGHVYGYVLRNRTWAKLSTSPARLRSVEGRNRWDDLVIPRSNKRTIEALVQRHIQRAERDKSSETSGQSDSFISGKGRGLVFLLHGPPGVGKTSTAECISIQTKLPLYQLTSGNLGVLPDDIERRLEKHFALAAKWGCILLLDEADVFLQQRHQAQLKINAIVSVFLRQLEYYPGILFLTTNRVGDIDRAFMSRIHMAVQYEPFSLKTTLKIYKMQLRILETAFASKNIPFRVKQKEIMAFAEKQYAERGQKRIQWNGRQIYNACQTAVALAEWDSQERAEKKAAKARLTKDSPQAQDGSASPSKLKISRVTLEREHFERVSKASDEFEDYVNSLSGAEYAMAERERTRYDYGAPQVSRGNSYFRNPPVTPQQTPKLSQQQQGDWPSEVEAKANTSTKKSSRGKSGKSAVEDDTSGSERKGKAKKKGKKKIAKKDAKEETETEDDSESDDESDGSDESRSTTSSESDESDASEESDTEKKATKKSSGKKKRRGSAPDTK</sequence>
<feature type="compositionally biased region" description="Acidic residues" evidence="1">
    <location>
        <begin position="1109"/>
        <end position="1124"/>
    </location>
</feature>
<feature type="compositionally biased region" description="Basic and acidic residues" evidence="1">
    <location>
        <begin position="332"/>
        <end position="348"/>
    </location>
</feature>
<feature type="region of interest" description="Disordered" evidence="1">
    <location>
        <begin position="332"/>
        <end position="385"/>
    </location>
</feature>
<evidence type="ECO:0000259" key="2">
    <source>
        <dbReference type="SMART" id="SM00382"/>
    </source>
</evidence>
<feature type="compositionally biased region" description="Low complexity" evidence="1">
    <location>
        <begin position="23"/>
        <end position="43"/>
    </location>
</feature>
<dbReference type="SMART" id="SM00382">
    <property type="entry name" value="AAA"/>
    <property type="match status" value="1"/>
</dbReference>
<keyword evidence="4" id="KW-1185">Reference proteome</keyword>
<dbReference type="CDD" id="cd19481">
    <property type="entry name" value="RecA-like_protease"/>
    <property type="match status" value="1"/>
</dbReference>
<evidence type="ECO:0000313" key="3">
    <source>
        <dbReference type="EMBL" id="KAF2224382.1"/>
    </source>
</evidence>
<feature type="compositionally biased region" description="Basic and acidic residues" evidence="1">
    <location>
        <begin position="207"/>
        <end position="221"/>
    </location>
</feature>
<feature type="region of interest" description="Disordered" evidence="1">
    <location>
        <begin position="153"/>
        <end position="268"/>
    </location>
</feature>
<feature type="compositionally biased region" description="Basic residues" evidence="1">
    <location>
        <begin position="359"/>
        <end position="369"/>
    </location>
</feature>
<accession>A0A6A6GF76</accession>
<dbReference type="InterPro" id="IPR054289">
    <property type="entry name" value="DUF7025"/>
</dbReference>
<dbReference type="GO" id="GO:0016887">
    <property type="term" value="F:ATP hydrolysis activity"/>
    <property type="evidence" value="ECO:0007669"/>
    <property type="project" value="InterPro"/>
</dbReference>
<dbReference type="GO" id="GO:0005524">
    <property type="term" value="F:ATP binding"/>
    <property type="evidence" value="ECO:0007669"/>
    <property type="project" value="InterPro"/>
</dbReference>
<dbReference type="Pfam" id="PF22942">
    <property type="entry name" value="DUF7025"/>
    <property type="match status" value="1"/>
</dbReference>
<feature type="region of interest" description="Disordered" evidence="1">
    <location>
        <begin position="66"/>
        <end position="118"/>
    </location>
</feature>
<feature type="compositionally biased region" description="Polar residues" evidence="1">
    <location>
        <begin position="961"/>
        <end position="972"/>
    </location>
</feature>
<feature type="region of interest" description="Disordered" evidence="1">
    <location>
        <begin position="951"/>
        <end position="976"/>
    </location>
</feature>
<dbReference type="EMBL" id="ML992505">
    <property type="protein sequence ID" value="KAF2224382.1"/>
    <property type="molecule type" value="Genomic_DNA"/>
</dbReference>
<feature type="region of interest" description="Disordered" evidence="1">
    <location>
        <begin position="1"/>
        <end position="54"/>
    </location>
</feature>
<feature type="compositionally biased region" description="Low complexity" evidence="1">
    <location>
        <begin position="1040"/>
        <end position="1051"/>
    </location>
</feature>
<name>A0A6A6GF76_9PEZI</name>
<evidence type="ECO:0000313" key="4">
    <source>
        <dbReference type="Proteomes" id="UP000799538"/>
    </source>
</evidence>
<dbReference type="InterPro" id="IPR027417">
    <property type="entry name" value="P-loop_NTPase"/>
</dbReference>
<feature type="compositionally biased region" description="Basic residues" evidence="1">
    <location>
        <begin position="1090"/>
        <end position="1101"/>
    </location>
</feature>
<feature type="compositionally biased region" description="Acidic residues" evidence="1">
    <location>
        <begin position="1134"/>
        <end position="1145"/>
    </location>
</feature>
<dbReference type="OrthoDB" id="10042665at2759"/>
<dbReference type="PANTHER" id="PTHR46411:SF2">
    <property type="entry name" value="AAA+ ATPASE DOMAIN-CONTAINING PROTEIN"/>
    <property type="match status" value="1"/>
</dbReference>
<dbReference type="Pfam" id="PF23232">
    <property type="entry name" value="AAA_lid_13"/>
    <property type="match status" value="1"/>
</dbReference>
<dbReference type="Pfam" id="PF00004">
    <property type="entry name" value="AAA"/>
    <property type="match status" value="1"/>
</dbReference>
<organism evidence="3 4">
    <name type="scientific">Elsinoe ampelina</name>
    <dbReference type="NCBI Taxonomy" id="302913"/>
    <lineage>
        <taxon>Eukaryota</taxon>
        <taxon>Fungi</taxon>
        <taxon>Dikarya</taxon>
        <taxon>Ascomycota</taxon>
        <taxon>Pezizomycotina</taxon>
        <taxon>Dothideomycetes</taxon>
        <taxon>Dothideomycetidae</taxon>
        <taxon>Myriangiales</taxon>
        <taxon>Elsinoaceae</taxon>
        <taxon>Elsinoe</taxon>
    </lineage>
</organism>
<evidence type="ECO:0000256" key="1">
    <source>
        <dbReference type="SAM" id="MobiDB-lite"/>
    </source>
</evidence>
<dbReference type="SUPFAM" id="SSF52540">
    <property type="entry name" value="P-loop containing nucleoside triphosphate hydrolases"/>
    <property type="match status" value="1"/>
</dbReference>
<feature type="compositionally biased region" description="Polar residues" evidence="1">
    <location>
        <begin position="255"/>
        <end position="266"/>
    </location>
</feature>
<proteinExistence type="predicted"/>
<dbReference type="InterPro" id="IPR003593">
    <property type="entry name" value="AAA+_ATPase"/>
</dbReference>
<dbReference type="PANTHER" id="PTHR46411">
    <property type="entry name" value="FAMILY ATPASE, PUTATIVE-RELATED"/>
    <property type="match status" value="1"/>
</dbReference>
<feature type="region of interest" description="Disordered" evidence="1">
    <location>
        <begin position="1020"/>
        <end position="1168"/>
    </location>
</feature>
<reference evidence="4" key="1">
    <citation type="journal article" date="2020" name="Stud. Mycol.">
        <title>101 Dothideomycetes genomes: A test case for predicting lifestyles and emergence of pathogens.</title>
        <authorList>
            <person name="Haridas S."/>
            <person name="Albert R."/>
            <person name="Binder M."/>
            <person name="Bloem J."/>
            <person name="LaButti K."/>
            <person name="Salamov A."/>
            <person name="Andreopoulos B."/>
            <person name="Baker S."/>
            <person name="Barry K."/>
            <person name="Bills G."/>
            <person name="Bluhm B."/>
            <person name="Cannon C."/>
            <person name="Castanera R."/>
            <person name="Culley D."/>
            <person name="Daum C."/>
            <person name="Ezra D."/>
            <person name="Gonzalez J."/>
            <person name="Henrissat B."/>
            <person name="Kuo A."/>
            <person name="Liang C."/>
            <person name="Lipzen A."/>
            <person name="Lutzoni F."/>
            <person name="Magnuson J."/>
            <person name="Mondo S."/>
            <person name="Nolan M."/>
            <person name="Ohm R."/>
            <person name="Pangilinan J."/>
            <person name="Park H.-J."/>
            <person name="Ramirez L."/>
            <person name="Alfaro M."/>
            <person name="Sun H."/>
            <person name="Tritt A."/>
            <person name="Yoshinaga Y."/>
            <person name="Zwiers L.-H."/>
            <person name="Turgeon B."/>
            <person name="Goodwin S."/>
            <person name="Spatafora J."/>
            <person name="Crous P."/>
            <person name="Grigoriev I."/>
        </authorList>
    </citation>
    <scope>NUCLEOTIDE SEQUENCE [LARGE SCALE GENOMIC DNA]</scope>
    <source>
        <strain evidence="4">CECT 20119</strain>
    </source>
</reference>
<feature type="domain" description="AAA+ ATPase" evidence="2">
    <location>
        <begin position="747"/>
        <end position="872"/>
    </location>
</feature>
<dbReference type="Proteomes" id="UP000799538">
    <property type="component" value="Unassembled WGS sequence"/>
</dbReference>
<feature type="compositionally biased region" description="Basic residues" evidence="1">
    <location>
        <begin position="1150"/>
        <end position="1162"/>
    </location>
</feature>
<dbReference type="AlphaFoldDB" id="A0A6A6GF76"/>
<dbReference type="Gene3D" id="3.40.50.300">
    <property type="entry name" value="P-loop containing nucleotide triphosphate hydrolases"/>
    <property type="match status" value="1"/>
</dbReference>
<gene>
    <name evidence="3" type="ORF">BDZ85DRAFT_234813</name>
</gene>
<dbReference type="InterPro" id="IPR056599">
    <property type="entry name" value="AAA_lid_fung"/>
</dbReference>
<dbReference type="InterPro" id="IPR003959">
    <property type="entry name" value="ATPase_AAA_core"/>
</dbReference>
<feature type="compositionally biased region" description="Basic and acidic residues" evidence="1">
    <location>
        <begin position="170"/>
        <end position="200"/>
    </location>
</feature>